<feature type="region of interest" description="Disordered" evidence="1">
    <location>
        <begin position="313"/>
        <end position="352"/>
    </location>
</feature>
<dbReference type="AlphaFoldDB" id="A0A915U9F6"/>
<dbReference type="CDD" id="cd20206">
    <property type="entry name" value="YbbR"/>
    <property type="match status" value="1"/>
</dbReference>
<organism evidence="2 3">
    <name type="scientific">Desulfolithobacter dissulfuricans</name>
    <dbReference type="NCBI Taxonomy" id="2795293"/>
    <lineage>
        <taxon>Bacteria</taxon>
        <taxon>Pseudomonadati</taxon>
        <taxon>Thermodesulfobacteriota</taxon>
        <taxon>Desulfobulbia</taxon>
        <taxon>Desulfobulbales</taxon>
        <taxon>Desulfobulbaceae</taxon>
        <taxon>Desulfolithobacter</taxon>
    </lineage>
</organism>
<evidence type="ECO:0008006" key="4">
    <source>
        <dbReference type="Google" id="ProtNLM"/>
    </source>
</evidence>
<dbReference type="EMBL" id="AP024233">
    <property type="protein sequence ID" value="BCO08330.1"/>
    <property type="molecule type" value="Genomic_DNA"/>
</dbReference>
<dbReference type="KEGG" id="ddu:GF1_07060"/>
<name>A0A915U9F6_9BACT</name>
<proteinExistence type="predicted"/>
<evidence type="ECO:0000313" key="2">
    <source>
        <dbReference type="EMBL" id="BCO08330.1"/>
    </source>
</evidence>
<dbReference type="Gene3D" id="2.170.120.40">
    <property type="entry name" value="YbbR-like domain"/>
    <property type="match status" value="1"/>
</dbReference>
<reference evidence="2" key="1">
    <citation type="submission" date="2020-12" db="EMBL/GenBank/DDBJ databases">
        <title>Desulfobium dissulfuricans gen. nov., sp. nov., a novel mesophilic, sulfate-reducing bacterium isolated from a deep-sea hydrothermal vent.</title>
        <authorList>
            <person name="Hashimoto Y."/>
            <person name="Tame A."/>
            <person name="Sawayama S."/>
            <person name="Miyazaki J."/>
            <person name="Takai K."/>
            <person name="Nakagawa S."/>
        </authorList>
    </citation>
    <scope>NUCLEOTIDE SEQUENCE</scope>
    <source>
        <strain evidence="2">GF1</strain>
    </source>
</reference>
<gene>
    <name evidence="2" type="ORF">GF1_07060</name>
</gene>
<dbReference type="PANTHER" id="PTHR37804">
    <property type="entry name" value="CDAA REGULATORY PROTEIN CDAR"/>
    <property type="match status" value="1"/>
</dbReference>
<dbReference type="PANTHER" id="PTHR37804:SF1">
    <property type="entry name" value="CDAA REGULATORY PROTEIN CDAR"/>
    <property type="match status" value="1"/>
</dbReference>
<dbReference type="RefSeq" id="WP_267928236.1">
    <property type="nucleotide sequence ID" value="NZ_AP024233.1"/>
</dbReference>
<dbReference type="Pfam" id="PF07949">
    <property type="entry name" value="YbbR"/>
    <property type="match status" value="2"/>
</dbReference>
<protein>
    <recommendedName>
        <fullName evidence="4">YbbR family protein</fullName>
    </recommendedName>
</protein>
<dbReference type="InterPro" id="IPR053154">
    <property type="entry name" value="c-di-AMP_regulator"/>
</dbReference>
<evidence type="ECO:0000256" key="1">
    <source>
        <dbReference type="SAM" id="MobiDB-lite"/>
    </source>
</evidence>
<accession>A0A915U9F6</accession>
<feature type="compositionally biased region" description="Basic and acidic residues" evidence="1">
    <location>
        <begin position="336"/>
        <end position="352"/>
    </location>
</feature>
<evidence type="ECO:0000313" key="3">
    <source>
        <dbReference type="Proteomes" id="UP001063350"/>
    </source>
</evidence>
<dbReference type="InterPro" id="IPR012505">
    <property type="entry name" value="YbbR"/>
</dbReference>
<dbReference type="Proteomes" id="UP001063350">
    <property type="component" value="Chromosome"/>
</dbReference>
<sequence>MTRLPFRTAPKDLALKAISLCLGIFLWFFVVGEDQVDINIQVPIEILNLPADLVISNQFKKEIEVSIRGPRSLIQEIRNQNITRPIDLSGAKPGTVVVQNDPDSIPFPRGITVLRLQPANITLLLDQLVQKDLPINPITEGSPAPGYVLSKITLEPDHLTISGPKAVLDSTSALTTYVINLDGLDHSTTLQVHLNLSQELLDLIGETVVTVKLEVREKFVERTVHSIPVNVRTPEFPVQVKPSTVSVVASIPENLVRDTPELSMLFRASLTVKNLAGPKKLPVTVNGVNVPGHEPIKIIATRPEQVLVIPLLEKTPARKKAENKGPEKAVPPKATTKKDSDSQPEKAKESPH</sequence>
<dbReference type="Gene3D" id="2.170.120.30">
    <property type="match status" value="1"/>
</dbReference>
<keyword evidence="3" id="KW-1185">Reference proteome</keyword>
<feature type="compositionally biased region" description="Basic and acidic residues" evidence="1">
    <location>
        <begin position="315"/>
        <end position="327"/>
    </location>
</feature>